<dbReference type="PANTHER" id="PTHR32467:SF90">
    <property type="entry name" value="AP2-LIKE ETHYLENE-RESPONSIVE TRANSCRIPTION FACTOR AIL1"/>
    <property type="match status" value="1"/>
</dbReference>
<gene>
    <name evidence="8" type="ORF">Vafri_9907</name>
</gene>
<dbReference type="AlphaFoldDB" id="A0A8J4B9K5"/>
<accession>A0A8J4B9K5</accession>
<comment type="subcellular location">
    <subcellularLocation>
        <location evidence="1">Nucleus</location>
    </subcellularLocation>
</comment>
<dbReference type="GO" id="GO:0005634">
    <property type="term" value="C:nucleus"/>
    <property type="evidence" value="ECO:0007669"/>
    <property type="project" value="UniProtKB-SubCell"/>
</dbReference>
<evidence type="ECO:0000256" key="4">
    <source>
        <dbReference type="ARBA" id="ARBA00023163"/>
    </source>
</evidence>
<evidence type="ECO:0000256" key="6">
    <source>
        <dbReference type="SAM" id="MobiDB-lite"/>
    </source>
</evidence>
<keyword evidence="5" id="KW-0539">Nucleus</keyword>
<dbReference type="SUPFAM" id="SSF54171">
    <property type="entry name" value="DNA-binding domain"/>
    <property type="match status" value="1"/>
</dbReference>
<dbReference type="InterPro" id="IPR016177">
    <property type="entry name" value="DNA-bd_dom_sf"/>
</dbReference>
<evidence type="ECO:0000256" key="5">
    <source>
        <dbReference type="ARBA" id="ARBA00023242"/>
    </source>
</evidence>
<feature type="region of interest" description="Disordered" evidence="6">
    <location>
        <begin position="1"/>
        <end position="39"/>
    </location>
</feature>
<dbReference type="GO" id="GO:0003677">
    <property type="term" value="F:DNA binding"/>
    <property type="evidence" value="ECO:0007669"/>
    <property type="project" value="UniProtKB-KW"/>
</dbReference>
<keyword evidence="9" id="KW-1185">Reference proteome</keyword>
<protein>
    <recommendedName>
        <fullName evidence="7">AP2/ERF domain-containing protein</fullName>
    </recommendedName>
</protein>
<evidence type="ECO:0000256" key="2">
    <source>
        <dbReference type="ARBA" id="ARBA00023015"/>
    </source>
</evidence>
<keyword evidence="3" id="KW-0238">DNA-binding</keyword>
<dbReference type="PANTHER" id="PTHR32467">
    <property type="entry name" value="AP2-LIKE ETHYLENE-RESPONSIVE TRANSCRIPTION FACTOR"/>
    <property type="match status" value="1"/>
</dbReference>
<dbReference type="Gene3D" id="3.30.730.10">
    <property type="entry name" value="AP2/ERF domain"/>
    <property type="match status" value="1"/>
</dbReference>
<evidence type="ECO:0000256" key="3">
    <source>
        <dbReference type="ARBA" id="ARBA00023125"/>
    </source>
</evidence>
<feature type="compositionally biased region" description="Polar residues" evidence="6">
    <location>
        <begin position="28"/>
        <end position="39"/>
    </location>
</feature>
<evidence type="ECO:0000259" key="7">
    <source>
        <dbReference type="PROSITE" id="PS51032"/>
    </source>
</evidence>
<dbReference type="SMART" id="SM00380">
    <property type="entry name" value="AP2"/>
    <property type="match status" value="1"/>
</dbReference>
<keyword evidence="4" id="KW-0804">Transcription</keyword>
<organism evidence="8 9">
    <name type="scientific">Volvox africanus</name>
    <dbReference type="NCBI Taxonomy" id="51714"/>
    <lineage>
        <taxon>Eukaryota</taxon>
        <taxon>Viridiplantae</taxon>
        <taxon>Chlorophyta</taxon>
        <taxon>core chlorophytes</taxon>
        <taxon>Chlorophyceae</taxon>
        <taxon>CS clade</taxon>
        <taxon>Chlamydomonadales</taxon>
        <taxon>Volvocaceae</taxon>
        <taxon>Volvox</taxon>
    </lineage>
</organism>
<dbReference type="InterPro" id="IPR036955">
    <property type="entry name" value="AP2/ERF_dom_sf"/>
</dbReference>
<comment type="caution">
    <text evidence="8">The sequence shown here is derived from an EMBL/GenBank/DDBJ whole genome shotgun (WGS) entry which is preliminary data.</text>
</comment>
<proteinExistence type="predicted"/>
<evidence type="ECO:0000313" key="9">
    <source>
        <dbReference type="Proteomes" id="UP000747399"/>
    </source>
</evidence>
<reference evidence="8" key="1">
    <citation type="journal article" date="2021" name="Proc. Natl. Acad. Sci. U.S.A.">
        <title>Three genomes in the algal genus Volvox reveal the fate of a haploid sex-determining region after a transition to homothallism.</title>
        <authorList>
            <person name="Yamamoto K."/>
            <person name="Hamaji T."/>
            <person name="Kawai-Toyooka H."/>
            <person name="Matsuzaki R."/>
            <person name="Takahashi F."/>
            <person name="Nishimura Y."/>
            <person name="Kawachi M."/>
            <person name="Noguchi H."/>
            <person name="Minakuchi Y."/>
            <person name="Umen J.G."/>
            <person name="Toyoda A."/>
            <person name="Nozaki H."/>
        </authorList>
    </citation>
    <scope>NUCLEOTIDE SEQUENCE</scope>
    <source>
        <strain evidence="8">NIES-3780</strain>
    </source>
</reference>
<sequence>MSSREGSILEQQARTFTAERSPEIGLSTEASSSGQANHQSKFLGSLPGLSRRYTWTDLIQLGGGIAVKEQLDLLQARLRQGGVLFQPTICRPRSITIRELEYLQEVGLCVPDWGSHRPTKNRPSHVSSTAALRVQQRIRVASQHQLPIGKVGTAMKLLRAVKSKANGSGRTYTSKYRGVHQTFPTKRWEAQFRRNGKPTSLGCFDNEEEAARAYDKMMLWCELHNAAGVKSGITNFDPTEYEKEFAWLQAISQDELIETLRSEGRRQAAHRAMRQKREGFAEPPTEEAEDQAQSQLPQQQEQAQLQRNPSQAGLEVDSIAATAAVVAPSAPAADDVSTIGEIQQQPQGAADADMAATEGLVMGGFAGGDNSVELAPVGGVCDGHGGGDDGGADAAMLTSDEFLMDA</sequence>
<dbReference type="Proteomes" id="UP000747399">
    <property type="component" value="Unassembled WGS sequence"/>
</dbReference>
<feature type="region of interest" description="Disordered" evidence="6">
    <location>
        <begin position="267"/>
        <end position="299"/>
    </location>
</feature>
<feature type="domain" description="AP2/ERF" evidence="7">
    <location>
        <begin position="175"/>
        <end position="237"/>
    </location>
</feature>
<evidence type="ECO:0000313" key="8">
    <source>
        <dbReference type="EMBL" id="GIL54332.1"/>
    </source>
</evidence>
<name>A0A8J4B9K5_9CHLO</name>
<evidence type="ECO:0000256" key="1">
    <source>
        <dbReference type="ARBA" id="ARBA00004123"/>
    </source>
</evidence>
<keyword evidence="2" id="KW-0805">Transcription regulation</keyword>
<feature type="compositionally biased region" description="Polar residues" evidence="6">
    <location>
        <begin position="1"/>
        <end position="15"/>
    </location>
</feature>
<dbReference type="EMBL" id="BNCO01000017">
    <property type="protein sequence ID" value="GIL54332.1"/>
    <property type="molecule type" value="Genomic_DNA"/>
</dbReference>
<dbReference type="InterPro" id="IPR001471">
    <property type="entry name" value="AP2/ERF_dom"/>
</dbReference>
<dbReference type="PROSITE" id="PS51032">
    <property type="entry name" value="AP2_ERF"/>
    <property type="match status" value="1"/>
</dbReference>
<dbReference type="GO" id="GO:0003700">
    <property type="term" value="F:DNA-binding transcription factor activity"/>
    <property type="evidence" value="ECO:0007669"/>
    <property type="project" value="InterPro"/>
</dbReference>